<keyword evidence="3" id="KW-1185">Reference proteome</keyword>
<name>A7MJJ1_CROS8</name>
<reference evidence="2 3" key="1">
    <citation type="journal article" date="2010" name="PLoS ONE">
        <title>Genome sequence of Cronobacter sakazakii BAA-894 and comparative genomic hybridization analysis with other Cronobacter species.</title>
        <authorList>
            <person name="Kucerova E."/>
            <person name="Clifton S.W."/>
            <person name="Xia X.Q."/>
            <person name="Long F."/>
            <person name="Porwollik S."/>
            <person name="Fulton L."/>
            <person name="Fronick C."/>
            <person name="Minx P."/>
            <person name="Kyung K."/>
            <person name="Warren W."/>
            <person name="Fulton R."/>
            <person name="Feng D."/>
            <person name="Wollam A."/>
            <person name="Shah N."/>
            <person name="Bhonagiri V."/>
            <person name="Nash W.E."/>
            <person name="Hallsworth-Pepin K."/>
            <person name="Wilson R.K."/>
            <person name="McClelland M."/>
            <person name="Forsythe S.J."/>
        </authorList>
    </citation>
    <scope>NUCLEOTIDE SEQUENCE [LARGE SCALE GENOMIC DNA]</scope>
    <source>
        <strain evidence="2 3">ATCC BAA-894</strain>
    </source>
</reference>
<evidence type="ECO:0000256" key="1">
    <source>
        <dbReference type="SAM" id="MobiDB-lite"/>
    </source>
</evidence>
<dbReference type="AlphaFoldDB" id="A7MJJ1"/>
<gene>
    <name evidence="2" type="ordered locus">ESA_01277</name>
</gene>
<dbReference type="KEGG" id="esa:ESA_01277"/>
<evidence type="ECO:0000313" key="3">
    <source>
        <dbReference type="Proteomes" id="UP000000260"/>
    </source>
</evidence>
<dbReference type="HOGENOM" id="CLU_206429_0_0_6"/>
<accession>A7MJJ1</accession>
<feature type="region of interest" description="Disordered" evidence="1">
    <location>
        <begin position="35"/>
        <end position="65"/>
    </location>
</feature>
<feature type="compositionally biased region" description="Basic and acidic residues" evidence="1">
    <location>
        <begin position="56"/>
        <end position="65"/>
    </location>
</feature>
<dbReference type="EMBL" id="CP000783">
    <property type="protein sequence ID" value="ABU76539.1"/>
    <property type="molecule type" value="Genomic_DNA"/>
</dbReference>
<dbReference type="Proteomes" id="UP000000260">
    <property type="component" value="Chromosome"/>
</dbReference>
<sequence length="65" mass="7087">MSVTSAKAVIGFAIQEPQTMPHPLFVLIHHKRKKTAEEADSAPGGPAAVTKFPLELNHRQQEVTV</sequence>
<evidence type="ECO:0000313" key="2">
    <source>
        <dbReference type="EMBL" id="ABU76539.1"/>
    </source>
</evidence>
<proteinExistence type="predicted"/>
<protein>
    <submittedName>
        <fullName evidence="2">Uncharacterized protein</fullName>
    </submittedName>
</protein>
<organism evidence="2 3">
    <name type="scientific">Cronobacter sakazakii (strain ATCC BAA-894)</name>
    <name type="common">Enterobacter sakazakii</name>
    <dbReference type="NCBI Taxonomy" id="290339"/>
    <lineage>
        <taxon>Bacteria</taxon>
        <taxon>Pseudomonadati</taxon>
        <taxon>Pseudomonadota</taxon>
        <taxon>Gammaproteobacteria</taxon>
        <taxon>Enterobacterales</taxon>
        <taxon>Enterobacteriaceae</taxon>
        <taxon>Cronobacter</taxon>
    </lineage>
</organism>